<feature type="compositionally biased region" description="Low complexity" evidence="1">
    <location>
        <begin position="42"/>
        <end position="74"/>
    </location>
</feature>
<feature type="compositionally biased region" description="Acidic residues" evidence="1">
    <location>
        <begin position="171"/>
        <end position="186"/>
    </location>
</feature>
<feature type="non-terminal residue" evidence="2">
    <location>
        <position position="1"/>
    </location>
</feature>
<feature type="region of interest" description="Disordered" evidence="1">
    <location>
        <begin position="1"/>
        <end position="116"/>
    </location>
</feature>
<gene>
    <name evidence="2" type="ORF">HK097_006970</name>
</gene>
<protein>
    <submittedName>
        <fullName evidence="2">Uncharacterized protein</fullName>
    </submittedName>
</protein>
<dbReference type="EMBL" id="JADGJD010000332">
    <property type="protein sequence ID" value="KAJ3052038.1"/>
    <property type="molecule type" value="Genomic_DNA"/>
</dbReference>
<dbReference type="AlphaFoldDB" id="A0AAD5SK56"/>
<dbReference type="Proteomes" id="UP001212841">
    <property type="component" value="Unassembled WGS sequence"/>
</dbReference>
<feature type="region of interest" description="Disordered" evidence="1">
    <location>
        <begin position="162"/>
        <end position="196"/>
    </location>
</feature>
<comment type="caution">
    <text evidence="2">The sequence shown here is derived from an EMBL/GenBank/DDBJ whole genome shotgun (WGS) entry which is preliminary data.</text>
</comment>
<evidence type="ECO:0000313" key="2">
    <source>
        <dbReference type="EMBL" id="KAJ3052038.1"/>
    </source>
</evidence>
<reference evidence="2" key="1">
    <citation type="submission" date="2020-05" db="EMBL/GenBank/DDBJ databases">
        <title>Phylogenomic resolution of chytrid fungi.</title>
        <authorList>
            <person name="Stajich J.E."/>
            <person name="Amses K."/>
            <person name="Simmons R."/>
            <person name="Seto K."/>
            <person name="Myers J."/>
            <person name="Bonds A."/>
            <person name="Quandt C.A."/>
            <person name="Barry K."/>
            <person name="Liu P."/>
            <person name="Grigoriev I."/>
            <person name="Longcore J.E."/>
            <person name="James T.Y."/>
        </authorList>
    </citation>
    <scope>NUCLEOTIDE SEQUENCE</scope>
    <source>
        <strain evidence="2">JEL0318</strain>
    </source>
</reference>
<name>A0AAD5SK56_9FUNG</name>
<proteinExistence type="predicted"/>
<keyword evidence="3" id="KW-1185">Reference proteome</keyword>
<sequence length="210" mass="22275">NHPRKPNPNAFEWRGTKPAPPAPADPYLPRRNFRQNLHLQRSRSMSCSSSSPLSTLSSSSTPSLSSSSAYTTSTAYEQSPHPHLYQSGRSTSVPSSPIISDAAPRKKSNSSAPESRRVSFGDITVISFRSGEAPSSPAGSVVSLTVDDDARDSALRVGEGLLATSAAGANDGEEEPEELWEGDAEEGSGAKPGGRRASLSRLFQFVTRTS</sequence>
<evidence type="ECO:0000256" key="1">
    <source>
        <dbReference type="SAM" id="MobiDB-lite"/>
    </source>
</evidence>
<organism evidence="2 3">
    <name type="scientific">Rhizophlyctis rosea</name>
    <dbReference type="NCBI Taxonomy" id="64517"/>
    <lineage>
        <taxon>Eukaryota</taxon>
        <taxon>Fungi</taxon>
        <taxon>Fungi incertae sedis</taxon>
        <taxon>Chytridiomycota</taxon>
        <taxon>Chytridiomycota incertae sedis</taxon>
        <taxon>Chytridiomycetes</taxon>
        <taxon>Rhizophlyctidales</taxon>
        <taxon>Rhizophlyctidaceae</taxon>
        <taxon>Rhizophlyctis</taxon>
    </lineage>
</organism>
<accession>A0AAD5SK56</accession>
<feature type="compositionally biased region" description="Polar residues" evidence="1">
    <location>
        <begin position="87"/>
        <end position="98"/>
    </location>
</feature>
<evidence type="ECO:0000313" key="3">
    <source>
        <dbReference type="Proteomes" id="UP001212841"/>
    </source>
</evidence>